<dbReference type="EMBL" id="JAYKXP010000078">
    <property type="protein sequence ID" value="KAK7030305.1"/>
    <property type="molecule type" value="Genomic_DNA"/>
</dbReference>
<evidence type="ECO:0000313" key="3">
    <source>
        <dbReference type="Proteomes" id="UP001383192"/>
    </source>
</evidence>
<sequence length="274" mass="30051">MPAVYMSPPFVPGGRRGGRWPIVIQVPYQHAQFIQTALQSVIDAHYQITNTEQLWDAIRSSTDFQNVTAIMDDLQTHFYAMLLARDVGIFIDYPLVSRGWVDSHRRLRCLPMMNVYTSFADAFFYMMTRGEQQATPVAEEPIPPPDVSTAPASQPASQPQASQPRTPPPTPARSQPQSMLSPARSAAKSTGAQMPRTPGSKGKATMSESPKWVPPTPERIIFAPQESSPRQLDPDVEGDLSWLDAFDGSGPTPSQPNSNQHFHSPAPVAGPSNS</sequence>
<reference evidence="2 3" key="1">
    <citation type="submission" date="2024-01" db="EMBL/GenBank/DDBJ databases">
        <title>A draft genome for a cacao thread blight-causing isolate of Paramarasmius palmivorus.</title>
        <authorList>
            <person name="Baruah I.K."/>
            <person name="Bukari Y."/>
            <person name="Amoako-Attah I."/>
            <person name="Meinhardt L.W."/>
            <person name="Bailey B.A."/>
            <person name="Cohen S.P."/>
        </authorList>
    </citation>
    <scope>NUCLEOTIDE SEQUENCE [LARGE SCALE GENOMIC DNA]</scope>
    <source>
        <strain evidence="2 3">GH-12</strain>
    </source>
</reference>
<keyword evidence="3" id="KW-1185">Reference proteome</keyword>
<feature type="region of interest" description="Disordered" evidence="1">
    <location>
        <begin position="134"/>
        <end position="274"/>
    </location>
</feature>
<evidence type="ECO:0000313" key="2">
    <source>
        <dbReference type="EMBL" id="KAK7030305.1"/>
    </source>
</evidence>
<comment type="caution">
    <text evidence="2">The sequence shown here is derived from an EMBL/GenBank/DDBJ whole genome shotgun (WGS) entry which is preliminary data.</text>
</comment>
<dbReference type="AlphaFoldDB" id="A0AAW0BUK0"/>
<protein>
    <submittedName>
        <fullName evidence="2">Uncharacterized protein</fullName>
    </submittedName>
</protein>
<accession>A0AAW0BUK0</accession>
<name>A0AAW0BUK0_9AGAR</name>
<dbReference type="Proteomes" id="UP001383192">
    <property type="component" value="Unassembled WGS sequence"/>
</dbReference>
<organism evidence="2 3">
    <name type="scientific">Paramarasmius palmivorus</name>
    <dbReference type="NCBI Taxonomy" id="297713"/>
    <lineage>
        <taxon>Eukaryota</taxon>
        <taxon>Fungi</taxon>
        <taxon>Dikarya</taxon>
        <taxon>Basidiomycota</taxon>
        <taxon>Agaricomycotina</taxon>
        <taxon>Agaricomycetes</taxon>
        <taxon>Agaricomycetidae</taxon>
        <taxon>Agaricales</taxon>
        <taxon>Marasmiineae</taxon>
        <taxon>Marasmiaceae</taxon>
        <taxon>Paramarasmius</taxon>
    </lineage>
</organism>
<proteinExistence type="predicted"/>
<feature type="compositionally biased region" description="Polar residues" evidence="1">
    <location>
        <begin position="251"/>
        <end position="262"/>
    </location>
</feature>
<gene>
    <name evidence="2" type="ORF">VNI00_014227</name>
</gene>
<evidence type="ECO:0000256" key="1">
    <source>
        <dbReference type="SAM" id="MobiDB-lite"/>
    </source>
</evidence>
<feature type="compositionally biased region" description="Low complexity" evidence="1">
    <location>
        <begin position="148"/>
        <end position="164"/>
    </location>
</feature>